<feature type="transmembrane region" description="Helical" evidence="5">
    <location>
        <begin position="213"/>
        <end position="234"/>
    </location>
</feature>
<accession>A0A6V7UZZ6</accession>
<dbReference type="GO" id="GO:0016020">
    <property type="term" value="C:membrane"/>
    <property type="evidence" value="ECO:0007669"/>
    <property type="project" value="UniProtKB-SubCell"/>
</dbReference>
<sequence>MVEVAIIYGISSISLLIVTILFAIFLTILNRPLYKFSKERAALFILYSKSCANTIYLFEDSIASIIHAFPFLQNSIYPTYSTYISAPISNLAINGTYLHMAALALNRFHAVFFVFSYQKMWKPKNIKYLIFAIWVLVILYSAANLTIFHMPMVEGILCLTLTGIFMPGDLLLIVSFCLSATIYLAVLIKFYYDYKTRDNTTAQVDNENVAKDRLLIMVICLISTTPCPLIIAIYKTLLTYIVSTDPAASPISFILSYVVFNANFPLINCIEEICLLIISKDFRKLVKNQFVRNNETAVVATTVLASQNLQQQRMRQFNIQRNNFVNN</sequence>
<dbReference type="OrthoDB" id="5903527at2759"/>
<keyword evidence="2 5" id="KW-0812">Transmembrane</keyword>
<dbReference type="SUPFAM" id="SSF81321">
    <property type="entry name" value="Family A G protein-coupled receptor-like"/>
    <property type="match status" value="1"/>
</dbReference>
<feature type="transmembrane region" description="Helical" evidence="5">
    <location>
        <begin position="6"/>
        <end position="29"/>
    </location>
</feature>
<evidence type="ECO:0000256" key="5">
    <source>
        <dbReference type="SAM" id="Phobius"/>
    </source>
</evidence>
<dbReference type="InterPro" id="IPR017452">
    <property type="entry name" value="GPCR_Rhodpsn_7TM"/>
</dbReference>
<keyword evidence="3 5" id="KW-1133">Transmembrane helix</keyword>
<dbReference type="CDD" id="cd00637">
    <property type="entry name" value="7tm_classA_rhodopsin-like"/>
    <property type="match status" value="1"/>
</dbReference>
<dbReference type="InterPro" id="IPR000276">
    <property type="entry name" value="GPCR_Rhodpsn"/>
</dbReference>
<dbReference type="Proteomes" id="UP000580250">
    <property type="component" value="Unassembled WGS sequence"/>
</dbReference>
<dbReference type="PROSITE" id="PS00237">
    <property type="entry name" value="G_PROTEIN_RECEP_F1_1"/>
    <property type="match status" value="1"/>
</dbReference>
<feature type="transmembrane region" description="Helical" evidence="5">
    <location>
        <begin position="254"/>
        <end position="278"/>
    </location>
</feature>
<evidence type="ECO:0000256" key="1">
    <source>
        <dbReference type="ARBA" id="ARBA00004370"/>
    </source>
</evidence>
<comment type="caution">
    <text evidence="7">The sequence shown here is derived from an EMBL/GenBank/DDBJ whole genome shotgun (WGS) entry which is preliminary data.</text>
</comment>
<name>A0A6V7UZZ6_MELEN</name>
<evidence type="ECO:0000259" key="6">
    <source>
        <dbReference type="PROSITE" id="PS50262"/>
    </source>
</evidence>
<comment type="subcellular location">
    <subcellularLocation>
        <location evidence="1">Membrane</location>
    </subcellularLocation>
</comment>
<keyword evidence="4 5" id="KW-0472">Membrane</keyword>
<dbReference type="GO" id="GO:0004930">
    <property type="term" value="F:G protein-coupled receptor activity"/>
    <property type="evidence" value="ECO:0007669"/>
    <property type="project" value="InterPro"/>
</dbReference>
<protein>
    <recommendedName>
        <fullName evidence="6">G-protein coupled receptors family 1 profile domain-containing protein</fullName>
    </recommendedName>
</protein>
<evidence type="ECO:0000256" key="4">
    <source>
        <dbReference type="ARBA" id="ARBA00023136"/>
    </source>
</evidence>
<evidence type="ECO:0000256" key="2">
    <source>
        <dbReference type="ARBA" id="ARBA00022692"/>
    </source>
</evidence>
<evidence type="ECO:0000256" key="3">
    <source>
        <dbReference type="ARBA" id="ARBA00022989"/>
    </source>
</evidence>
<organism evidence="7 8">
    <name type="scientific">Meloidogyne enterolobii</name>
    <name type="common">Root-knot nematode worm</name>
    <name type="synonym">Meloidogyne mayaguensis</name>
    <dbReference type="NCBI Taxonomy" id="390850"/>
    <lineage>
        <taxon>Eukaryota</taxon>
        <taxon>Metazoa</taxon>
        <taxon>Ecdysozoa</taxon>
        <taxon>Nematoda</taxon>
        <taxon>Chromadorea</taxon>
        <taxon>Rhabditida</taxon>
        <taxon>Tylenchina</taxon>
        <taxon>Tylenchomorpha</taxon>
        <taxon>Tylenchoidea</taxon>
        <taxon>Meloidogynidae</taxon>
        <taxon>Meloidogyninae</taxon>
        <taxon>Meloidogyne</taxon>
    </lineage>
</organism>
<feature type="transmembrane region" description="Helical" evidence="5">
    <location>
        <begin position="170"/>
        <end position="192"/>
    </location>
</feature>
<dbReference type="EMBL" id="CAJEWN010000138">
    <property type="protein sequence ID" value="CAD2168232.1"/>
    <property type="molecule type" value="Genomic_DNA"/>
</dbReference>
<feature type="transmembrane region" description="Helical" evidence="5">
    <location>
        <begin position="97"/>
        <end position="117"/>
    </location>
</feature>
<evidence type="ECO:0000313" key="8">
    <source>
        <dbReference type="Proteomes" id="UP000580250"/>
    </source>
</evidence>
<dbReference type="Gene3D" id="1.20.1070.10">
    <property type="entry name" value="Rhodopsin 7-helix transmembrane proteins"/>
    <property type="match status" value="1"/>
</dbReference>
<evidence type="ECO:0000313" key="7">
    <source>
        <dbReference type="EMBL" id="CAD2168232.1"/>
    </source>
</evidence>
<reference evidence="7 8" key="1">
    <citation type="submission" date="2020-08" db="EMBL/GenBank/DDBJ databases">
        <authorList>
            <person name="Koutsovoulos G."/>
            <person name="Danchin GJ E."/>
        </authorList>
    </citation>
    <scope>NUCLEOTIDE SEQUENCE [LARGE SCALE GENOMIC DNA]</scope>
</reference>
<feature type="transmembrane region" description="Helical" evidence="5">
    <location>
        <begin position="129"/>
        <end position="150"/>
    </location>
</feature>
<proteinExistence type="predicted"/>
<dbReference type="AlphaFoldDB" id="A0A6V7UZZ6"/>
<feature type="domain" description="G-protein coupled receptors family 1 profile" evidence="6">
    <location>
        <begin position="19"/>
        <end position="226"/>
    </location>
</feature>
<dbReference type="InterPro" id="IPR019430">
    <property type="entry name" value="7TM_GPCR_serpentine_rcpt_Srx"/>
</dbReference>
<dbReference type="PROSITE" id="PS50262">
    <property type="entry name" value="G_PROTEIN_RECEP_F1_2"/>
    <property type="match status" value="1"/>
</dbReference>
<gene>
    <name evidence="7" type="ORF">MENT_LOCUS19582</name>
</gene>
<dbReference type="Pfam" id="PF10328">
    <property type="entry name" value="7TM_GPCR_Srx"/>
    <property type="match status" value="1"/>
</dbReference>